<keyword evidence="2" id="KW-1133">Transmembrane helix</keyword>
<dbReference type="EMBL" id="CAJVCH010441563">
    <property type="protein sequence ID" value="CAG7819182.1"/>
    <property type="molecule type" value="Genomic_DNA"/>
</dbReference>
<proteinExistence type="predicted"/>
<protein>
    <submittedName>
        <fullName evidence="3">Uncharacterized protein</fullName>
    </submittedName>
</protein>
<sequence length="458" mass="51976">MIGSCSSFVTISFIGQGRTRSTGNIVEFEKTSTSSVGLFPGASNLSGYFGILETPSGNLKEPSGERFLGIFDSWRNPILSEGHFGSPGKEPRNFGEDFPGTKKKKTLWEESSVKIGYLKEKLRISEESQIRHRKLEYSSEFSRTQFHIFGLSQRVHVVGGSSGGKENILDESVTDVGHSLRRFMRYPRSSRSESLLWPSIVIPVVLIALVLAVWLRKFPKPLCRGRKEMLKLNPSHQQQQLQQRQHHHQHHHYHPYVKFFLNLFTSFALLHIFGGDILLGSFYGEEVPRQFLVWSLCPPVVSGFFCLRWVLRGEDVTTTEQLVTIADTIIFTAFCSSLDYYHLALIFRLFLSTSSSQKTHHHDCFPSTPALPLIMNHMGEDNKGTCTRIKQSVNRLEQQEKHQQEQQQKRLQQSNLLLSSSLSSSSSSSSSHCRVIKLTESIPLKFFNPVTGNGELER</sequence>
<dbReference type="AlphaFoldDB" id="A0A8J2KTB6"/>
<gene>
    <name evidence="3" type="ORF">AFUS01_LOCUS29645</name>
</gene>
<feature type="transmembrane region" description="Helical" evidence="2">
    <location>
        <begin position="195"/>
        <end position="215"/>
    </location>
</feature>
<evidence type="ECO:0000256" key="2">
    <source>
        <dbReference type="SAM" id="Phobius"/>
    </source>
</evidence>
<keyword evidence="2" id="KW-0472">Membrane</keyword>
<evidence type="ECO:0000313" key="4">
    <source>
        <dbReference type="Proteomes" id="UP000708208"/>
    </source>
</evidence>
<evidence type="ECO:0000256" key="1">
    <source>
        <dbReference type="SAM" id="Coils"/>
    </source>
</evidence>
<reference evidence="3" key="1">
    <citation type="submission" date="2021-06" db="EMBL/GenBank/DDBJ databases">
        <authorList>
            <person name="Hodson N. C."/>
            <person name="Mongue J. A."/>
            <person name="Jaron S. K."/>
        </authorList>
    </citation>
    <scope>NUCLEOTIDE SEQUENCE</scope>
</reference>
<accession>A0A8J2KTB6</accession>
<feature type="coiled-coil region" evidence="1">
    <location>
        <begin position="386"/>
        <end position="414"/>
    </location>
</feature>
<keyword evidence="2" id="KW-0812">Transmembrane</keyword>
<dbReference type="Proteomes" id="UP000708208">
    <property type="component" value="Unassembled WGS sequence"/>
</dbReference>
<name>A0A8J2KTB6_9HEXA</name>
<keyword evidence="4" id="KW-1185">Reference proteome</keyword>
<keyword evidence="1" id="KW-0175">Coiled coil</keyword>
<feature type="transmembrane region" description="Helical" evidence="2">
    <location>
        <begin position="330"/>
        <end position="351"/>
    </location>
</feature>
<feature type="transmembrane region" description="Helical" evidence="2">
    <location>
        <begin position="291"/>
        <end position="310"/>
    </location>
</feature>
<evidence type="ECO:0000313" key="3">
    <source>
        <dbReference type="EMBL" id="CAG7819182.1"/>
    </source>
</evidence>
<organism evidence="3 4">
    <name type="scientific">Allacma fusca</name>
    <dbReference type="NCBI Taxonomy" id="39272"/>
    <lineage>
        <taxon>Eukaryota</taxon>
        <taxon>Metazoa</taxon>
        <taxon>Ecdysozoa</taxon>
        <taxon>Arthropoda</taxon>
        <taxon>Hexapoda</taxon>
        <taxon>Collembola</taxon>
        <taxon>Symphypleona</taxon>
        <taxon>Sminthuridae</taxon>
        <taxon>Allacma</taxon>
    </lineage>
</organism>
<comment type="caution">
    <text evidence="3">The sequence shown here is derived from an EMBL/GenBank/DDBJ whole genome shotgun (WGS) entry which is preliminary data.</text>
</comment>
<feature type="transmembrane region" description="Helical" evidence="2">
    <location>
        <begin position="259"/>
        <end position="279"/>
    </location>
</feature>